<evidence type="ECO:0000256" key="2">
    <source>
        <dbReference type="ARBA" id="ARBA00047762"/>
    </source>
</evidence>
<dbReference type="GO" id="GO:0016706">
    <property type="term" value="F:2-oxoglutarate-dependent dioxygenase activity"/>
    <property type="evidence" value="ECO:0007669"/>
    <property type="project" value="TreeGrafter"/>
</dbReference>
<evidence type="ECO:0000259" key="4">
    <source>
        <dbReference type="PROSITE" id="PS51184"/>
    </source>
</evidence>
<name>A0A0R3WKS5_HYDTA</name>
<dbReference type="InterPro" id="IPR050910">
    <property type="entry name" value="JMJD6_ArgDemeth/LysHydrox"/>
</dbReference>
<evidence type="ECO:0000313" key="6">
    <source>
        <dbReference type="Proteomes" id="UP000274429"/>
    </source>
</evidence>
<dbReference type="AlphaFoldDB" id="A0A0R3WKS5"/>
<evidence type="ECO:0000313" key="7">
    <source>
        <dbReference type="WBParaSite" id="TTAC_0000133901-mRNA-1"/>
    </source>
</evidence>
<dbReference type="EMBL" id="UYWX01000263">
    <property type="protein sequence ID" value="VDM17816.1"/>
    <property type="molecule type" value="Genomic_DNA"/>
</dbReference>
<dbReference type="InterPro" id="IPR003347">
    <property type="entry name" value="JmjC_dom"/>
</dbReference>
<dbReference type="SMART" id="SM00558">
    <property type="entry name" value="JmjC"/>
    <property type="match status" value="1"/>
</dbReference>
<dbReference type="Proteomes" id="UP000274429">
    <property type="component" value="Unassembled WGS sequence"/>
</dbReference>
<dbReference type="SUPFAM" id="SSF51197">
    <property type="entry name" value="Clavaminate synthase-like"/>
    <property type="match status" value="1"/>
</dbReference>
<accession>A0A0R3WKS5</accession>
<dbReference type="GO" id="GO:0005737">
    <property type="term" value="C:cytoplasm"/>
    <property type="evidence" value="ECO:0007669"/>
    <property type="project" value="TreeGrafter"/>
</dbReference>
<dbReference type="GO" id="GO:0005634">
    <property type="term" value="C:nucleus"/>
    <property type="evidence" value="ECO:0007669"/>
    <property type="project" value="TreeGrafter"/>
</dbReference>
<organism evidence="7">
    <name type="scientific">Hydatigena taeniaeformis</name>
    <name type="common">Feline tapeworm</name>
    <name type="synonym">Taenia taeniaeformis</name>
    <dbReference type="NCBI Taxonomy" id="6205"/>
    <lineage>
        <taxon>Eukaryota</taxon>
        <taxon>Metazoa</taxon>
        <taxon>Spiralia</taxon>
        <taxon>Lophotrochozoa</taxon>
        <taxon>Platyhelminthes</taxon>
        <taxon>Cestoda</taxon>
        <taxon>Eucestoda</taxon>
        <taxon>Cyclophyllidea</taxon>
        <taxon>Taeniidae</taxon>
        <taxon>Hydatigera</taxon>
    </lineage>
</organism>
<dbReference type="GO" id="GO:0043565">
    <property type="term" value="F:sequence-specific DNA binding"/>
    <property type="evidence" value="ECO:0007669"/>
    <property type="project" value="TreeGrafter"/>
</dbReference>
<dbReference type="WBParaSite" id="TTAC_0000133901-mRNA-1">
    <property type="protein sequence ID" value="TTAC_0000133901-mRNA-1"/>
    <property type="gene ID" value="TTAC_0000133901"/>
</dbReference>
<dbReference type="PROSITE" id="PS51184">
    <property type="entry name" value="JMJC"/>
    <property type="match status" value="1"/>
</dbReference>
<gene>
    <name evidence="5" type="ORF">TTAC_LOCUS1326</name>
</gene>
<keyword evidence="6" id="KW-1185">Reference proteome</keyword>
<dbReference type="Gene3D" id="2.60.120.650">
    <property type="entry name" value="Cupin"/>
    <property type="match status" value="1"/>
</dbReference>
<comment type="similarity">
    <text evidence="1">Belongs to the JMJD6 family.</text>
</comment>
<dbReference type="Pfam" id="PF02373">
    <property type="entry name" value="JmjC"/>
    <property type="match status" value="1"/>
</dbReference>
<evidence type="ECO:0000256" key="3">
    <source>
        <dbReference type="ARBA" id="ARBA00082904"/>
    </source>
</evidence>
<protein>
    <recommendedName>
        <fullName evidence="3">Jumonji domain-containing protein 4</fullName>
    </recommendedName>
</protein>
<dbReference type="OrthoDB" id="10264738at2759"/>
<reference evidence="5 6" key="2">
    <citation type="submission" date="2018-11" db="EMBL/GenBank/DDBJ databases">
        <authorList>
            <consortium name="Pathogen Informatics"/>
        </authorList>
    </citation>
    <scope>NUCLEOTIDE SEQUENCE [LARGE SCALE GENOMIC DNA]</scope>
</reference>
<comment type="catalytic activity">
    <reaction evidence="2">
        <text>L-lysyl-[protein] + 2-oxoglutarate + O2 = 4-hydroxy-L-lysyl-[protein] + succinate + CO2</text>
        <dbReference type="Rhea" id="RHEA:57156"/>
        <dbReference type="Rhea" id="RHEA-COMP:9752"/>
        <dbReference type="Rhea" id="RHEA-COMP:15084"/>
        <dbReference type="ChEBI" id="CHEBI:15379"/>
        <dbReference type="ChEBI" id="CHEBI:16526"/>
        <dbReference type="ChEBI" id="CHEBI:16810"/>
        <dbReference type="ChEBI" id="CHEBI:29969"/>
        <dbReference type="ChEBI" id="CHEBI:30031"/>
        <dbReference type="ChEBI" id="CHEBI:141495"/>
    </reaction>
</comment>
<evidence type="ECO:0000256" key="1">
    <source>
        <dbReference type="ARBA" id="ARBA00038068"/>
    </source>
</evidence>
<dbReference type="STRING" id="6205.A0A0R3WKS5"/>
<proteinExistence type="inferred from homology"/>
<dbReference type="PANTHER" id="PTHR12480">
    <property type="entry name" value="ARGININE DEMETHYLASE AND LYSYL-HYDROXYLASE JMJD"/>
    <property type="match status" value="1"/>
</dbReference>
<dbReference type="GO" id="GO:0045905">
    <property type="term" value="P:positive regulation of translational termination"/>
    <property type="evidence" value="ECO:0007669"/>
    <property type="project" value="TreeGrafter"/>
</dbReference>
<feature type="domain" description="JmjC" evidence="4">
    <location>
        <begin position="82"/>
        <end position="242"/>
    </location>
</feature>
<sequence length="408" mass="47342">MSVKFSTPIPYLDPSYRYCDFYTNLSSHYSPGIEVCVANCSDFEFGAHSTLTMTTEEYWAYWKSFSRDGTKRLLYLKDWHYFKGIDYHDYYSQPVYFSSDWLNEFHEFRTDCDDDFRFVYVGPKGTWTPLHTDVYCSYSWSANIVGCKRWWVFPPGEEKKLPLLSGNQLPPDISDRNFVDPGITDSDLPQCYIFDQQPGEMFFVPSGWYHQVLNVTDCISINNNWLNACNVALVWRHLQTQLREVKKSCIDVESTPGWEDACQECLKAWAGWNYAEFFILLKYILISRWLCLTAQDVRRRLPKAAAVPEDGKVPLRVLDEQVESFLSDVASSESLLVELLVNDIPDSCLEGFIDVEMAAFTSSVRKHDLVETSRTIRSMLMNEDLRHLHLHTRGPAAWLWKAVLDGQV</sequence>
<reference evidence="7" key="1">
    <citation type="submission" date="2017-02" db="UniProtKB">
        <authorList>
            <consortium name="WormBaseParasite"/>
        </authorList>
    </citation>
    <scope>IDENTIFICATION</scope>
</reference>
<evidence type="ECO:0000313" key="5">
    <source>
        <dbReference type="EMBL" id="VDM17816.1"/>
    </source>
</evidence>
<dbReference type="PANTHER" id="PTHR12480:SF6">
    <property type="entry name" value="2-OXOGLUTARATE AND IRON-DEPENDENT OXYGENASE JMJD4"/>
    <property type="match status" value="1"/>
</dbReference>